<dbReference type="GO" id="GO:0009228">
    <property type="term" value="P:thiamine biosynthetic process"/>
    <property type="evidence" value="ECO:0007669"/>
    <property type="project" value="UniProtKB-KW"/>
</dbReference>
<evidence type="ECO:0000313" key="15">
    <source>
        <dbReference type="Proteomes" id="UP001055437"/>
    </source>
</evidence>
<sequence length="281" mass="31761">MQINIEALTDILDIQKDSKPLIHCISNLVTINDLVQSILCYSGKPIIAQGIEEVNEIACNSKGLLLNLGTLDSNRVEAMEKSLKAVRKKNIPVLLDIDGIDMSFFRQDTALRFLTRYNINIVKGKLSEFKRLVDSESNINNIDSIDITIKGNCEIRSEIKNVARKFRNIVVVVDKEYYVTDGFSEFFIMNGDVIFEKIYSINTIFSGLIATGMAVTSTKAEMIKAILVAIVTIGVCQELVLQKKKESDGLIILKQHLFDEIFNIKKEDLKKMGNIIYEFKR</sequence>
<accession>A0A9N7PM99</accession>
<dbReference type="Pfam" id="PF02110">
    <property type="entry name" value="HK"/>
    <property type="match status" value="1"/>
</dbReference>
<reference evidence="13" key="2">
    <citation type="submission" date="2022-06" db="EMBL/GenBank/DDBJ databases">
        <authorList>
            <person name="Holder M.E."/>
            <person name="Ajami N.J."/>
            <person name="Petrosino J.F."/>
        </authorList>
    </citation>
    <scope>NUCLEOTIDE SEQUENCE</scope>
    <source>
        <strain evidence="13">RMA 8861</strain>
    </source>
</reference>
<dbReference type="EMBL" id="CP023671">
    <property type="protein sequence ID" value="AYE34862.1"/>
    <property type="molecule type" value="Genomic_DNA"/>
</dbReference>
<evidence type="ECO:0000256" key="5">
    <source>
        <dbReference type="ARBA" id="ARBA00022679"/>
    </source>
</evidence>
<gene>
    <name evidence="12" type="ORF">CP523_10845</name>
    <name evidence="13" type="ORF">NH397_03190</name>
</gene>
<keyword evidence="7" id="KW-0547">Nucleotide-binding</keyword>
<dbReference type="Gene3D" id="3.40.1190.20">
    <property type="match status" value="1"/>
</dbReference>
<evidence type="ECO:0000313" key="14">
    <source>
        <dbReference type="Proteomes" id="UP000280586"/>
    </source>
</evidence>
<dbReference type="GO" id="GO:0000287">
    <property type="term" value="F:magnesium ion binding"/>
    <property type="evidence" value="ECO:0007669"/>
    <property type="project" value="InterPro"/>
</dbReference>
<dbReference type="InterPro" id="IPR000417">
    <property type="entry name" value="Hyethyz_kinase"/>
</dbReference>
<dbReference type="SUPFAM" id="SSF53613">
    <property type="entry name" value="Ribokinase-like"/>
    <property type="match status" value="1"/>
</dbReference>
<name>A0A9N7PM99_CLOSE</name>
<evidence type="ECO:0000313" key="12">
    <source>
        <dbReference type="EMBL" id="AYE34862.1"/>
    </source>
</evidence>
<dbReference type="InterPro" id="IPR029056">
    <property type="entry name" value="Ribokinase-like"/>
</dbReference>
<comment type="cofactor">
    <cofactor evidence="2">
        <name>Mg(2+)</name>
        <dbReference type="ChEBI" id="CHEBI:18420"/>
    </cofactor>
</comment>
<keyword evidence="9" id="KW-0067">ATP-binding</keyword>
<organism evidence="12 14">
    <name type="scientific">Clostridium septicum</name>
    <dbReference type="NCBI Taxonomy" id="1504"/>
    <lineage>
        <taxon>Bacteria</taxon>
        <taxon>Bacillati</taxon>
        <taxon>Bacillota</taxon>
        <taxon>Clostridia</taxon>
        <taxon>Eubacteriales</taxon>
        <taxon>Clostridiaceae</taxon>
        <taxon>Clostridium</taxon>
    </lineage>
</organism>
<reference evidence="12 14" key="1">
    <citation type="submission" date="2017-09" db="EMBL/GenBank/DDBJ databases">
        <authorList>
            <person name="Thomas P."/>
            <person name="Seyboldt C."/>
        </authorList>
    </citation>
    <scope>NUCLEOTIDE SEQUENCE [LARGE SCALE GENOMIC DNA]</scope>
    <source>
        <strain evidence="12 14">DSM 7534</strain>
    </source>
</reference>
<dbReference type="KEGG" id="csep:CP523_10845"/>
<dbReference type="PRINTS" id="PR01099">
    <property type="entry name" value="HYETHTZKNASE"/>
</dbReference>
<dbReference type="AlphaFoldDB" id="A0A9N7PM99"/>
<dbReference type="RefSeq" id="WP_066677619.1">
    <property type="nucleotide sequence ID" value="NZ_CABMIZ010000029.1"/>
</dbReference>
<keyword evidence="8 12" id="KW-0418">Kinase</keyword>
<evidence type="ECO:0000256" key="3">
    <source>
        <dbReference type="ARBA" id="ARBA00004868"/>
    </source>
</evidence>
<dbReference type="GO" id="GO:0004417">
    <property type="term" value="F:hydroxyethylthiazole kinase activity"/>
    <property type="evidence" value="ECO:0007669"/>
    <property type="project" value="UniProtKB-EC"/>
</dbReference>
<evidence type="ECO:0000256" key="4">
    <source>
        <dbReference type="ARBA" id="ARBA00012129"/>
    </source>
</evidence>
<dbReference type="Proteomes" id="UP001055437">
    <property type="component" value="Chromosome"/>
</dbReference>
<protein>
    <recommendedName>
        <fullName evidence="4">hydroxyethylthiazole kinase</fullName>
        <ecNumber evidence="4">2.7.1.50</ecNumber>
    </recommendedName>
</protein>
<evidence type="ECO:0000256" key="9">
    <source>
        <dbReference type="ARBA" id="ARBA00022840"/>
    </source>
</evidence>
<dbReference type="GeneID" id="303561180"/>
<evidence type="ECO:0000256" key="10">
    <source>
        <dbReference type="ARBA" id="ARBA00022842"/>
    </source>
</evidence>
<keyword evidence="6" id="KW-0479">Metal-binding</keyword>
<evidence type="ECO:0000313" key="13">
    <source>
        <dbReference type="EMBL" id="USS01456.1"/>
    </source>
</evidence>
<comment type="catalytic activity">
    <reaction evidence="1">
        <text>5-(2-hydroxyethyl)-4-methylthiazole + ATP = 4-methyl-5-(2-phosphooxyethyl)-thiazole + ADP + H(+)</text>
        <dbReference type="Rhea" id="RHEA:24212"/>
        <dbReference type="ChEBI" id="CHEBI:15378"/>
        <dbReference type="ChEBI" id="CHEBI:17957"/>
        <dbReference type="ChEBI" id="CHEBI:30616"/>
        <dbReference type="ChEBI" id="CHEBI:58296"/>
        <dbReference type="ChEBI" id="CHEBI:456216"/>
        <dbReference type="EC" id="2.7.1.50"/>
    </reaction>
</comment>
<proteinExistence type="predicted"/>
<dbReference type="EC" id="2.7.1.50" evidence="4"/>
<dbReference type="EMBL" id="CP099799">
    <property type="protein sequence ID" value="USS01456.1"/>
    <property type="molecule type" value="Genomic_DNA"/>
</dbReference>
<comment type="pathway">
    <text evidence="3">Cofactor biosynthesis; thiamine diphosphate biosynthesis; 4-methyl-5-(2-phosphoethyl)-thiazole from 5-(2-hydroxyethyl)-4-methylthiazole: step 1/1.</text>
</comment>
<dbReference type="Proteomes" id="UP000280586">
    <property type="component" value="Chromosome"/>
</dbReference>
<dbReference type="GO" id="GO:0005524">
    <property type="term" value="F:ATP binding"/>
    <property type="evidence" value="ECO:0007669"/>
    <property type="project" value="UniProtKB-KW"/>
</dbReference>
<evidence type="ECO:0000256" key="7">
    <source>
        <dbReference type="ARBA" id="ARBA00022741"/>
    </source>
</evidence>
<evidence type="ECO:0000256" key="6">
    <source>
        <dbReference type="ARBA" id="ARBA00022723"/>
    </source>
</evidence>
<evidence type="ECO:0000256" key="11">
    <source>
        <dbReference type="ARBA" id="ARBA00022977"/>
    </source>
</evidence>
<keyword evidence="15" id="KW-1185">Reference proteome</keyword>
<keyword evidence="10" id="KW-0460">Magnesium</keyword>
<keyword evidence="11" id="KW-0784">Thiamine biosynthesis</keyword>
<dbReference type="OrthoDB" id="9778146at2"/>
<evidence type="ECO:0000256" key="8">
    <source>
        <dbReference type="ARBA" id="ARBA00022777"/>
    </source>
</evidence>
<evidence type="ECO:0000256" key="2">
    <source>
        <dbReference type="ARBA" id="ARBA00001946"/>
    </source>
</evidence>
<keyword evidence="5 13" id="KW-0808">Transferase</keyword>
<evidence type="ECO:0000256" key="1">
    <source>
        <dbReference type="ARBA" id="ARBA00001771"/>
    </source>
</evidence>